<keyword evidence="3" id="KW-0832">Ubl conjugation</keyword>
<evidence type="ECO:0000256" key="2">
    <source>
        <dbReference type="ARBA" id="ARBA00022499"/>
    </source>
</evidence>
<keyword evidence="2" id="KW-1017">Isopeptide bond</keyword>
<feature type="compositionally biased region" description="Acidic residues" evidence="6">
    <location>
        <begin position="524"/>
        <end position="533"/>
    </location>
</feature>
<feature type="compositionally biased region" description="Polar residues" evidence="6">
    <location>
        <begin position="580"/>
        <end position="591"/>
    </location>
</feature>
<evidence type="ECO:0000256" key="5">
    <source>
        <dbReference type="ARBA" id="ARBA00093456"/>
    </source>
</evidence>
<dbReference type="Pfam" id="PF14631">
    <property type="entry name" value="FancD2"/>
    <property type="match status" value="1"/>
</dbReference>
<comment type="similarity">
    <text evidence="5">Belongs to the Fanconi anemia protein FANCD2 family.</text>
</comment>
<dbReference type="PANTHER" id="PTHR32086">
    <property type="entry name" value="FANCONI ANEMIA GROUP D2 PROTEIN"/>
    <property type="match status" value="1"/>
</dbReference>
<name>A0ABP9YAJ9_9FUNG</name>
<sequence>MFAEEDGFRERLVSRLRNILQLEEMLGQLTRLVPTYSPLEFHTTVPVNHTTFKNSSQMISSAASSESQETACSEHVPGPKAVIKEHKTSTMKFKSVDDLRPYMRAFSVHLLELLKYNQDIQKESEQLTCEEINYILKDLDNKLDIKVMPPPPVFFGKKKAEDKHPTCNATMLARMDAQNLMKKVVLYLPYILQTLENLYSQLQEKDIEPGRIEGSEEISMISAIASRISSRPGNSVEDELEQAFTYLSQYGDNVPQAKSALLLFNILQRLMVISENSTKLKKTALKVKEIPFLIEQFIELNEDSIDIIHELVNNTLPQFEEEGPLQVLPLLKDETVVQHYQAVINQTVKAFDLLKNTDEDIDVVLVFNGRIVKIFERITYYVKAKEDRALIGILLKSGRLFIDQFTKHSIPFFTRVFKTHSSSVIAIFKDFQASTRMLQIICSHVKVLKEVALSAYVPPLKKALEIVIYQVKMLLTENRIPQSAFFMGALKHRDIRGVEISSQIPREPDYDEEDMNEEPSINSEQEDEEELPVASDIEEDGLSAAEEETLQKYKKPKPSVKQLKKPIMNKSTPRKRKSPLSASTSDQAIRTSSVVPSSDEEEEDEAITINKNKNNRKVEVIEEEDDEDTDIYSSSDEEVEKQPSSSPTPPSPPPPPPQILQPSKESTGKRRRLGLGRPVKSSQKKIFNLTGRSGEDSD</sequence>
<reference evidence="7 8" key="1">
    <citation type="submission" date="2024-04" db="EMBL/GenBank/DDBJ databases">
        <title>genome sequences of Mucor flavus KT1a and Helicostylum pulchrum KT1b strains isolation_sourced from the surface of a dry-aged beef.</title>
        <authorList>
            <person name="Toyotome T."/>
            <person name="Hosono M."/>
            <person name="Torimaru M."/>
            <person name="Fukuda K."/>
            <person name="Mikami N."/>
        </authorList>
    </citation>
    <scope>NUCLEOTIDE SEQUENCE [LARGE SCALE GENOMIC DNA]</scope>
    <source>
        <strain evidence="7 8">KT1b</strain>
    </source>
</reference>
<evidence type="ECO:0000313" key="7">
    <source>
        <dbReference type="EMBL" id="GAA5803996.1"/>
    </source>
</evidence>
<dbReference type="PANTHER" id="PTHR32086:SF0">
    <property type="entry name" value="FANCONI ANEMIA GROUP D2 PROTEIN"/>
    <property type="match status" value="1"/>
</dbReference>
<feature type="compositionally biased region" description="Acidic residues" evidence="6">
    <location>
        <begin position="621"/>
        <end position="639"/>
    </location>
</feature>
<feature type="region of interest" description="Disordered" evidence="6">
    <location>
        <begin position="501"/>
        <end position="533"/>
    </location>
</feature>
<evidence type="ECO:0000256" key="6">
    <source>
        <dbReference type="SAM" id="MobiDB-lite"/>
    </source>
</evidence>
<accession>A0ABP9YAJ9</accession>
<organism evidence="7 8">
    <name type="scientific">Helicostylum pulchrum</name>
    <dbReference type="NCBI Taxonomy" id="562976"/>
    <lineage>
        <taxon>Eukaryota</taxon>
        <taxon>Fungi</taxon>
        <taxon>Fungi incertae sedis</taxon>
        <taxon>Mucoromycota</taxon>
        <taxon>Mucoromycotina</taxon>
        <taxon>Mucoromycetes</taxon>
        <taxon>Mucorales</taxon>
        <taxon>Mucorineae</taxon>
        <taxon>Mucoraceae</taxon>
        <taxon>Helicostylum</taxon>
    </lineage>
</organism>
<feature type="compositionally biased region" description="Pro residues" evidence="6">
    <location>
        <begin position="646"/>
        <end position="659"/>
    </location>
</feature>
<dbReference type="InterPro" id="IPR029448">
    <property type="entry name" value="FANCD2"/>
</dbReference>
<evidence type="ECO:0000256" key="3">
    <source>
        <dbReference type="ARBA" id="ARBA00022843"/>
    </source>
</evidence>
<comment type="caution">
    <text evidence="7">The sequence shown here is derived from an EMBL/GenBank/DDBJ whole genome shotgun (WGS) entry which is preliminary data.</text>
</comment>
<evidence type="ECO:0000256" key="1">
    <source>
        <dbReference type="ARBA" id="ARBA00004123"/>
    </source>
</evidence>
<feature type="region of interest" description="Disordered" evidence="6">
    <location>
        <begin position="548"/>
        <end position="698"/>
    </location>
</feature>
<evidence type="ECO:0000313" key="8">
    <source>
        <dbReference type="Proteomes" id="UP001476247"/>
    </source>
</evidence>
<proteinExistence type="inferred from homology"/>
<feature type="compositionally biased region" description="Basic residues" evidence="6">
    <location>
        <begin position="552"/>
        <end position="564"/>
    </location>
</feature>
<gene>
    <name evidence="7" type="ORF">HPULCUR_009481</name>
</gene>
<protein>
    <submittedName>
        <fullName evidence="7">Uncharacterized protein</fullName>
    </submittedName>
</protein>
<evidence type="ECO:0000256" key="4">
    <source>
        <dbReference type="ARBA" id="ARBA00023242"/>
    </source>
</evidence>
<dbReference type="EMBL" id="BAABUJ010000031">
    <property type="protein sequence ID" value="GAA5803996.1"/>
    <property type="molecule type" value="Genomic_DNA"/>
</dbReference>
<comment type="subcellular location">
    <subcellularLocation>
        <location evidence="1">Nucleus</location>
    </subcellularLocation>
</comment>
<dbReference type="Proteomes" id="UP001476247">
    <property type="component" value="Unassembled WGS sequence"/>
</dbReference>
<keyword evidence="4" id="KW-0539">Nucleus</keyword>
<keyword evidence="8" id="KW-1185">Reference proteome</keyword>